<accession>A0AAV8T269</accession>
<reference evidence="3 4" key="1">
    <citation type="submission" date="2021-09" db="EMBL/GenBank/DDBJ databases">
        <title>Genomic insights and catalytic innovation underlie evolution of tropane alkaloids biosynthesis.</title>
        <authorList>
            <person name="Wang Y.-J."/>
            <person name="Tian T."/>
            <person name="Huang J.-P."/>
            <person name="Huang S.-X."/>
        </authorList>
    </citation>
    <scope>NUCLEOTIDE SEQUENCE [LARGE SCALE GENOMIC DNA]</scope>
    <source>
        <strain evidence="3">KIB-2018</strain>
        <tissue evidence="3">Leaf</tissue>
    </source>
</reference>
<evidence type="ECO:0000313" key="4">
    <source>
        <dbReference type="Proteomes" id="UP001159364"/>
    </source>
</evidence>
<evidence type="ECO:0000259" key="2">
    <source>
        <dbReference type="Pfam" id="PF14389"/>
    </source>
</evidence>
<gene>
    <name evidence="3" type="ORF">K2173_012601</name>
</gene>
<dbReference type="EMBL" id="JAIWQS010000007">
    <property type="protein sequence ID" value="KAJ8760355.1"/>
    <property type="molecule type" value="Genomic_DNA"/>
</dbReference>
<sequence length="229" mass="26691">MKFEDYLMQPGDDKQTRLDLEKEVEELEAELDKEKAIKKALYSALHGPIPTNPCLPSFFPPQAKGLLAEIRMVGDEIAWLEKKVDELKLNLYEQKKQNKEWTVKKQQRGKLRQHNNLPPFSPGKLIMSEDCCELSRTQNFQEYKEEKVHLRRVSVGSAGEMFSFFYPCQEFILPQRKHKLDKVTYNVLIFITQKKIQGGIQGEHKNSKIFTGNFAARYQMNSQKNYSDA</sequence>
<protein>
    <recommendedName>
        <fullName evidence="2">Ternary complex factor MIP1 leucine-zipper domain-containing protein</fullName>
    </recommendedName>
</protein>
<evidence type="ECO:0000256" key="1">
    <source>
        <dbReference type="SAM" id="Coils"/>
    </source>
</evidence>
<evidence type="ECO:0000313" key="3">
    <source>
        <dbReference type="EMBL" id="KAJ8760355.1"/>
    </source>
</evidence>
<dbReference type="Proteomes" id="UP001159364">
    <property type="component" value="Linkage Group LG07"/>
</dbReference>
<feature type="domain" description="Ternary complex factor MIP1 leucine-zipper" evidence="2">
    <location>
        <begin position="14"/>
        <end position="94"/>
    </location>
</feature>
<dbReference type="InterPro" id="IPR025757">
    <property type="entry name" value="MIP1_Leuzipper"/>
</dbReference>
<dbReference type="Pfam" id="PF14389">
    <property type="entry name" value="Lzipper-MIP1"/>
    <property type="match status" value="1"/>
</dbReference>
<dbReference type="PANTHER" id="PTHR46248:SF4">
    <property type="entry name" value="OS01G0147800 PROTEIN"/>
    <property type="match status" value="1"/>
</dbReference>
<dbReference type="PANTHER" id="PTHR46248">
    <property type="entry name" value="EXPRESSED PROTEIN"/>
    <property type="match status" value="1"/>
</dbReference>
<keyword evidence="4" id="KW-1185">Reference proteome</keyword>
<proteinExistence type="predicted"/>
<comment type="caution">
    <text evidence="3">The sequence shown here is derived from an EMBL/GenBank/DDBJ whole genome shotgun (WGS) entry which is preliminary data.</text>
</comment>
<dbReference type="AlphaFoldDB" id="A0AAV8T269"/>
<feature type="coiled-coil region" evidence="1">
    <location>
        <begin position="17"/>
        <end position="44"/>
    </location>
</feature>
<keyword evidence="1" id="KW-0175">Coiled coil</keyword>
<organism evidence="3 4">
    <name type="scientific">Erythroxylum novogranatense</name>
    <dbReference type="NCBI Taxonomy" id="1862640"/>
    <lineage>
        <taxon>Eukaryota</taxon>
        <taxon>Viridiplantae</taxon>
        <taxon>Streptophyta</taxon>
        <taxon>Embryophyta</taxon>
        <taxon>Tracheophyta</taxon>
        <taxon>Spermatophyta</taxon>
        <taxon>Magnoliopsida</taxon>
        <taxon>eudicotyledons</taxon>
        <taxon>Gunneridae</taxon>
        <taxon>Pentapetalae</taxon>
        <taxon>rosids</taxon>
        <taxon>fabids</taxon>
        <taxon>Malpighiales</taxon>
        <taxon>Erythroxylaceae</taxon>
        <taxon>Erythroxylum</taxon>
    </lineage>
</organism>
<name>A0AAV8T269_9ROSI</name>